<keyword evidence="2" id="KW-1185">Reference proteome</keyword>
<dbReference type="PANTHER" id="PTHR11439">
    <property type="entry name" value="GAG-POL-RELATED RETROTRANSPOSON"/>
    <property type="match status" value="1"/>
</dbReference>
<sequence>MTGSRPDIAFGIQCVSKYLNDPGIAHWNAAKRILRYVKGTIGHGLVIDGRSRLKGKLTAFVDSDYAKDVDTRRSVSGYVMQLGECAITYSCKSQRTVALSSTEAEYMSLAHGVKEIIFLRELLGELDVKQDPTVVNVDNQSAIAMANNPVHHQRTKHIHSRYHFIRERIAMEDVVLEYVSTKDNIADLLTKAVTVDVLNALRGRLGVRDVAGGGESQKLGKRSRK</sequence>
<reference evidence="2" key="1">
    <citation type="submission" date="2017-03" db="EMBL/GenBank/DDBJ databases">
        <title>Phytopthora megakarya and P. palmivora, two closely related causual agents of cacao black pod achieved similar genome size and gene model numbers by different mechanisms.</title>
        <authorList>
            <person name="Ali S."/>
            <person name="Shao J."/>
            <person name="Larry D.J."/>
            <person name="Kronmiller B."/>
            <person name="Shen D."/>
            <person name="Strem M.D."/>
            <person name="Melnick R.L."/>
            <person name="Guiltinan M.J."/>
            <person name="Tyler B.M."/>
            <person name="Meinhardt L.W."/>
            <person name="Bailey B.A."/>
        </authorList>
    </citation>
    <scope>NUCLEOTIDE SEQUENCE [LARGE SCALE GENOMIC DNA]</scope>
    <source>
        <strain evidence="2">zdho120</strain>
    </source>
</reference>
<dbReference type="PANTHER" id="PTHR11439:SF483">
    <property type="entry name" value="PEPTIDE SYNTHASE GLIP-LIKE, PUTATIVE (AFU_ORTHOLOGUE AFUA_3G12920)-RELATED"/>
    <property type="match status" value="1"/>
</dbReference>
<evidence type="ECO:0000313" key="2">
    <source>
        <dbReference type="Proteomes" id="UP000198211"/>
    </source>
</evidence>
<evidence type="ECO:0000313" key="1">
    <source>
        <dbReference type="EMBL" id="OWY92149.1"/>
    </source>
</evidence>
<dbReference type="EMBL" id="NBNE01018698">
    <property type="protein sequence ID" value="OWY92149.1"/>
    <property type="molecule type" value="Genomic_DNA"/>
</dbReference>
<accession>A0A225UJ48</accession>
<dbReference type="OrthoDB" id="122919at2759"/>
<dbReference type="Proteomes" id="UP000198211">
    <property type="component" value="Unassembled WGS sequence"/>
</dbReference>
<dbReference type="STRING" id="4795.A0A225UJ48"/>
<proteinExistence type="predicted"/>
<dbReference type="CDD" id="cd09272">
    <property type="entry name" value="RNase_HI_RT_Ty1"/>
    <property type="match status" value="1"/>
</dbReference>
<dbReference type="AlphaFoldDB" id="A0A225UJ48"/>
<gene>
    <name evidence="1" type="ORF">PHMEG_00038965</name>
</gene>
<comment type="caution">
    <text evidence="1">The sequence shown here is derived from an EMBL/GenBank/DDBJ whole genome shotgun (WGS) entry which is preliminary data.</text>
</comment>
<name>A0A225UJ48_9STRA</name>
<protein>
    <submittedName>
        <fullName evidence="1">RxLR effector protein</fullName>
    </submittedName>
</protein>
<organism evidence="1 2">
    <name type="scientific">Phytophthora megakarya</name>
    <dbReference type="NCBI Taxonomy" id="4795"/>
    <lineage>
        <taxon>Eukaryota</taxon>
        <taxon>Sar</taxon>
        <taxon>Stramenopiles</taxon>
        <taxon>Oomycota</taxon>
        <taxon>Peronosporomycetes</taxon>
        <taxon>Peronosporales</taxon>
        <taxon>Peronosporaceae</taxon>
        <taxon>Phytophthora</taxon>
    </lineage>
</organism>